<gene>
    <name evidence="4" type="ORF">PoB_007683000</name>
</gene>
<evidence type="ECO:0000313" key="4">
    <source>
        <dbReference type="EMBL" id="GFO50325.1"/>
    </source>
</evidence>
<protein>
    <recommendedName>
        <fullName evidence="3">CTCK domain-containing protein</fullName>
    </recommendedName>
</protein>
<evidence type="ECO:0000259" key="3">
    <source>
        <dbReference type="PROSITE" id="PS01225"/>
    </source>
</evidence>
<accession>A0AAV4E1S6</accession>
<comment type="caution">
    <text evidence="4">The sequence shown here is derived from an EMBL/GenBank/DDBJ whole genome shotgun (WGS) entry which is preliminary data.</text>
</comment>
<sequence>MCGISECCIFPSFNVPFPASESAAVDQKRKQFRNLCFTKWAFIELLAEDESTLSLVFSKFAKLDAMEFKSVDTNIEERLQLEEELLQIAAFRLDRQAMPVHGKHRSIFRTISKLKSLHNQLDGSQHFRAHPIRDVKNSTRDRAASKVGVDLTSFRDEHDRRIRSVGRTGCNQLVYTRLYTISGCVPKSILLWRCQGTCDSRSVPEWDAASSMVASVENCNCCSAGLLKSRTTVFVCPNRRRGNITRTVTWPFRCSCRPCSSVPTIQRVG</sequence>
<keyword evidence="5" id="KW-1185">Reference proteome</keyword>
<reference evidence="4 5" key="1">
    <citation type="journal article" date="2021" name="Elife">
        <title>Chloroplast acquisition without the gene transfer in kleptoplastic sea slugs, Plakobranchus ocellatus.</title>
        <authorList>
            <person name="Maeda T."/>
            <person name="Takahashi S."/>
            <person name="Yoshida T."/>
            <person name="Shimamura S."/>
            <person name="Takaki Y."/>
            <person name="Nagai Y."/>
            <person name="Toyoda A."/>
            <person name="Suzuki Y."/>
            <person name="Arimoto A."/>
            <person name="Ishii H."/>
            <person name="Satoh N."/>
            <person name="Nishiyama T."/>
            <person name="Hasebe M."/>
            <person name="Maruyama T."/>
            <person name="Minagawa J."/>
            <person name="Obokata J."/>
            <person name="Shigenobu S."/>
        </authorList>
    </citation>
    <scope>NUCLEOTIDE SEQUENCE [LARGE SCALE GENOMIC DNA]</scope>
</reference>
<evidence type="ECO:0000256" key="1">
    <source>
        <dbReference type="ARBA" id="ARBA00023157"/>
    </source>
</evidence>
<evidence type="ECO:0000313" key="5">
    <source>
        <dbReference type="Proteomes" id="UP000735302"/>
    </source>
</evidence>
<name>A0AAV4E1S6_9GAST</name>
<dbReference type="Gene3D" id="2.10.90.10">
    <property type="entry name" value="Cystine-knot cytokines"/>
    <property type="match status" value="1"/>
</dbReference>
<dbReference type="InterPro" id="IPR029034">
    <property type="entry name" value="Cystine-knot_cytokine"/>
</dbReference>
<organism evidence="4 5">
    <name type="scientific">Plakobranchus ocellatus</name>
    <dbReference type="NCBI Taxonomy" id="259542"/>
    <lineage>
        <taxon>Eukaryota</taxon>
        <taxon>Metazoa</taxon>
        <taxon>Spiralia</taxon>
        <taxon>Lophotrochozoa</taxon>
        <taxon>Mollusca</taxon>
        <taxon>Gastropoda</taxon>
        <taxon>Heterobranchia</taxon>
        <taxon>Euthyneura</taxon>
        <taxon>Panpulmonata</taxon>
        <taxon>Sacoglossa</taxon>
        <taxon>Placobranchoidea</taxon>
        <taxon>Plakobranchidae</taxon>
        <taxon>Plakobranchus</taxon>
    </lineage>
</organism>
<comment type="caution">
    <text evidence="2">Lacks conserved residue(s) required for the propagation of feature annotation.</text>
</comment>
<dbReference type="PROSITE" id="PS01225">
    <property type="entry name" value="CTCK_2"/>
    <property type="match status" value="1"/>
</dbReference>
<dbReference type="Proteomes" id="UP000735302">
    <property type="component" value="Unassembled WGS sequence"/>
</dbReference>
<dbReference type="AlphaFoldDB" id="A0AAV4E1S6"/>
<dbReference type="InterPro" id="IPR006207">
    <property type="entry name" value="Cys_knot_C"/>
</dbReference>
<proteinExistence type="predicted"/>
<evidence type="ECO:0000256" key="2">
    <source>
        <dbReference type="PROSITE-ProRule" id="PRU00039"/>
    </source>
</evidence>
<dbReference type="EMBL" id="BLXT01008609">
    <property type="protein sequence ID" value="GFO50325.1"/>
    <property type="molecule type" value="Genomic_DNA"/>
</dbReference>
<feature type="domain" description="CTCK" evidence="3">
    <location>
        <begin position="170"/>
        <end position="260"/>
    </location>
</feature>
<keyword evidence="1" id="KW-1015">Disulfide bond</keyword>
<dbReference type="SMART" id="SM00041">
    <property type="entry name" value="CT"/>
    <property type="match status" value="1"/>
</dbReference>